<evidence type="ECO:0000256" key="2">
    <source>
        <dbReference type="SAM" id="Phobius"/>
    </source>
</evidence>
<keyword evidence="5" id="KW-1185">Reference proteome</keyword>
<dbReference type="STRING" id="1683.Bang102_001940"/>
<reference evidence="4" key="1">
    <citation type="submission" date="2009-04" db="EMBL/GenBank/DDBJ databases">
        <authorList>
            <person name="Weinstock G."/>
            <person name="Sodergren E."/>
            <person name="Clifton S."/>
            <person name="Fulton L."/>
            <person name="Fulton B."/>
            <person name="Courtney L."/>
            <person name="Fronick C."/>
            <person name="Harrison M."/>
            <person name="Strong C."/>
            <person name="Farmer C."/>
            <person name="Delahaunty K."/>
            <person name="Markovic C."/>
            <person name="Hall O."/>
            <person name="Minx P."/>
            <person name="Tomlinson C."/>
            <person name="Mitreva M."/>
            <person name="Nelson J."/>
            <person name="Hou S."/>
            <person name="Wollam A."/>
            <person name="Pepin K.H."/>
            <person name="Johnson M."/>
            <person name="Bhonagiri V."/>
            <person name="Nash W.E."/>
            <person name="Warren W."/>
            <person name="Chinwalla A."/>
            <person name="Mardis E.R."/>
            <person name="Wilson R.K."/>
        </authorList>
    </citation>
    <scope>NUCLEOTIDE SEQUENCE [LARGE SCALE GENOMIC DNA]</scope>
    <source>
        <strain evidence="4">DSM 20098</strain>
    </source>
</reference>
<evidence type="ECO:0000259" key="3">
    <source>
        <dbReference type="Pfam" id="PF13462"/>
    </source>
</evidence>
<organism evidence="4 5">
    <name type="scientific">Bifidobacterium angulatum DSM 20098 = JCM 7096</name>
    <dbReference type="NCBI Taxonomy" id="518635"/>
    <lineage>
        <taxon>Bacteria</taxon>
        <taxon>Bacillati</taxon>
        <taxon>Actinomycetota</taxon>
        <taxon>Actinomycetes</taxon>
        <taxon>Bifidobacteriales</taxon>
        <taxon>Bifidobacteriaceae</taxon>
        <taxon>Bifidobacterium</taxon>
    </lineage>
</organism>
<dbReference type="Gene3D" id="3.40.30.10">
    <property type="entry name" value="Glutaredoxin"/>
    <property type="match status" value="1"/>
</dbReference>
<dbReference type="GeneID" id="42865880"/>
<dbReference type="eggNOG" id="COG1651">
    <property type="taxonomic scope" value="Bacteria"/>
</dbReference>
<evidence type="ECO:0000313" key="5">
    <source>
        <dbReference type="Proteomes" id="UP000006408"/>
    </source>
</evidence>
<dbReference type="Proteomes" id="UP000006408">
    <property type="component" value="Unassembled WGS sequence"/>
</dbReference>
<dbReference type="PATRIC" id="fig|518635.17.peg.1649"/>
<accession>C4FD50</accession>
<comment type="caution">
    <text evidence="4">The sequence shown here is derived from an EMBL/GenBank/DDBJ whole genome shotgun (WGS) entry which is preliminary data.</text>
</comment>
<evidence type="ECO:0000313" key="4">
    <source>
        <dbReference type="EMBL" id="EEP21837.1"/>
    </source>
</evidence>
<feature type="compositionally biased region" description="Basic and acidic residues" evidence="1">
    <location>
        <begin position="1"/>
        <end position="17"/>
    </location>
</feature>
<dbReference type="AlphaFoldDB" id="C4FD50"/>
<feature type="region of interest" description="Disordered" evidence="1">
    <location>
        <begin position="1"/>
        <end position="20"/>
    </location>
</feature>
<name>C4FD50_9BIFI</name>
<dbReference type="KEGG" id="bang:BBAG_1567"/>
<dbReference type="HOGENOM" id="CLU_000288_47_3_11"/>
<dbReference type="SUPFAM" id="SSF52833">
    <property type="entry name" value="Thioredoxin-like"/>
    <property type="match status" value="1"/>
</dbReference>
<keyword evidence="2" id="KW-0812">Transmembrane</keyword>
<sequence>MSNKDNHRQSRAERRAANEAAAKAAAERAAKERRQQTIIGACVLAVIVVLIAVIALSIWQPWKNSKSSESSNASNLTVQQAYDQLQKVKNKPTTADAKGGILLSKNGVGKKANGAPTVAIYMDFMCSGCGSFNRLVDPTLEKMLDAGQLNIELHPMSFGDRWSSDNYSTRAANMLLYITEHDDDPAHILGFISNMYADDFQPAENSGVDTSDAQMKKQATKAGVSQKVADAAVTDKYTAWLDAIDTYTPKRSDLWNTSGDLKGQMTTPTITINGKFWDMNQSQSVYSDTKSGLLAALGIDESKVGVAGTMPSIGENGKPIAVSANK</sequence>
<dbReference type="InterPro" id="IPR036249">
    <property type="entry name" value="Thioredoxin-like_sf"/>
</dbReference>
<feature type="domain" description="Thioredoxin-like fold" evidence="3">
    <location>
        <begin position="115"/>
        <end position="284"/>
    </location>
</feature>
<protein>
    <recommendedName>
        <fullName evidence="3">Thioredoxin-like fold domain-containing protein</fullName>
    </recommendedName>
</protein>
<keyword evidence="2" id="KW-1133">Transmembrane helix</keyword>
<dbReference type="EMBL" id="ABYS02000003">
    <property type="protein sequence ID" value="EEP21837.1"/>
    <property type="molecule type" value="Genomic_DNA"/>
</dbReference>
<dbReference type="Pfam" id="PF13462">
    <property type="entry name" value="Thioredoxin_4"/>
    <property type="match status" value="1"/>
</dbReference>
<proteinExistence type="predicted"/>
<keyword evidence="2" id="KW-0472">Membrane</keyword>
<dbReference type="InterPro" id="IPR012336">
    <property type="entry name" value="Thioredoxin-like_fold"/>
</dbReference>
<gene>
    <name evidence="4" type="ORF">BIFANG_02232</name>
</gene>
<evidence type="ECO:0000256" key="1">
    <source>
        <dbReference type="SAM" id="MobiDB-lite"/>
    </source>
</evidence>
<feature type="transmembrane region" description="Helical" evidence="2">
    <location>
        <begin position="38"/>
        <end position="59"/>
    </location>
</feature>
<dbReference type="RefSeq" id="WP_003825263.1">
    <property type="nucleotide sequence ID" value="NZ_AP012322.1"/>
</dbReference>